<dbReference type="Proteomes" id="UP000789860">
    <property type="component" value="Unassembled WGS sequence"/>
</dbReference>
<reference evidence="1" key="1">
    <citation type="submission" date="2021-06" db="EMBL/GenBank/DDBJ databases">
        <authorList>
            <person name="Kallberg Y."/>
            <person name="Tangrot J."/>
            <person name="Rosling A."/>
        </authorList>
    </citation>
    <scope>NUCLEOTIDE SEQUENCE</scope>
    <source>
        <strain evidence="1">AU212A</strain>
    </source>
</reference>
<organism evidence="1 2">
    <name type="scientific">Scutellospora calospora</name>
    <dbReference type="NCBI Taxonomy" id="85575"/>
    <lineage>
        <taxon>Eukaryota</taxon>
        <taxon>Fungi</taxon>
        <taxon>Fungi incertae sedis</taxon>
        <taxon>Mucoromycota</taxon>
        <taxon>Glomeromycotina</taxon>
        <taxon>Glomeromycetes</taxon>
        <taxon>Diversisporales</taxon>
        <taxon>Gigasporaceae</taxon>
        <taxon>Scutellospora</taxon>
    </lineage>
</organism>
<accession>A0ACA9N4U0</accession>
<evidence type="ECO:0000313" key="1">
    <source>
        <dbReference type="EMBL" id="CAG8624308.1"/>
    </source>
</evidence>
<sequence length="167" mass="19624">SGYMKENFKLITESMHIDKSRGEVENALNISQDLLEQRQVVIIDIANDPVENKYYREDQDPTLFHSEKTGRGPLKDDWIKTTTPVMTCYKLVTVEFKWFGLQTKIEAFIQDAMQSLFIRFHRQLFCCIDKWFGMTMDNIRALEDKTKLELDESLSKQVEIEEVTETT</sequence>
<dbReference type="EMBL" id="CAJVPM010018332">
    <property type="protein sequence ID" value="CAG8624308.1"/>
    <property type="molecule type" value="Genomic_DNA"/>
</dbReference>
<gene>
    <name evidence="1" type="ORF">SCALOS_LOCUS7752</name>
</gene>
<protein>
    <submittedName>
        <fullName evidence="1">3065_t:CDS:1</fullName>
    </submittedName>
</protein>
<name>A0ACA9N4U0_9GLOM</name>
<feature type="non-terminal residue" evidence="1">
    <location>
        <position position="1"/>
    </location>
</feature>
<proteinExistence type="predicted"/>
<keyword evidence="2" id="KW-1185">Reference proteome</keyword>
<evidence type="ECO:0000313" key="2">
    <source>
        <dbReference type="Proteomes" id="UP000789860"/>
    </source>
</evidence>
<comment type="caution">
    <text evidence="1">The sequence shown here is derived from an EMBL/GenBank/DDBJ whole genome shotgun (WGS) entry which is preliminary data.</text>
</comment>